<accession>A0A9P7FTU9</accession>
<dbReference type="OrthoDB" id="5424500at2759"/>
<reference evidence="1" key="2">
    <citation type="submission" date="2021-10" db="EMBL/GenBank/DDBJ databases">
        <title>Phylogenomics reveals ancestral predisposition of the termite-cultivated fungus Termitomyces towards a domesticated lifestyle.</title>
        <authorList>
            <person name="Auxier B."/>
            <person name="Grum-Grzhimaylo A."/>
            <person name="Cardenas M.E."/>
            <person name="Lodge J.D."/>
            <person name="Laessoe T."/>
            <person name="Pedersen O."/>
            <person name="Smith M.E."/>
            <person name="Kuyper T.W."/>
            <person name="Franco-Molano E.A."/>
            <person name="Baroni T.J."/>
            <person name="Aanen D.K."/>
        </authorList>
    </citation>
    <scope>NUCLEOTIDE SEQUENCE</scope>
    <source>
        <strain evidence="1">D49</strain>
    </source>
</reference>
<sequence length="251" mass="28823">MRKNPTAFVTQVWSWPVDNGTVSDVNIRAIDPEYPHRIAPAFLLFDNTEDSFWDEFFWSEFIKDIKGRNDSPYRALKSIMLPWEVLTAAQFHELFPQHEVAAKLRDAFSYSAPSRKDLEDPSISDLFLRLLQAGTVQGSDLAAIEICHYHGWIYVDDSGNYSLPSPLHAALLSCYLLPVSKDFSSIFELCIETISKFSPSQLQRPIRRIGDMHNLYHVVFEDEFKKVTVYNNLIECVAGPIALQEHQFVTF</sequence>
<reference evidence="1" key="1">
    <citation type="submission" date="2021-02" db="EMBL/GenBank/DDBJ databases">
        <authorList>
            <person name="Nieuwenhuis M."/>
            <person name="Van De Peppel L.J.J."/>
        </authorList>
    </citation>
    <scope>NUCLEOTIDE SEQUENCE</scope>
    <source>
        <strain evidence="1">D49</strain>
    </source>
</reference>
<protein>
    <submittedName>
        <fullName evidence="1">Uncharacterized protein</fullName>
    </submittedName>
</protein>
<keyword evidence="2" id="KW-1185">Reference proteome</keyword>
<evidence type="ECO:0000313" key="2">
    <source>
        <dbReference type="Proteomes" id="UP000717328"/>
    </source>
</evidence>
<name>A0A9P7FTU9_9AGAR</name>
<dbReference type="EMBL" id="JABCKI010006198">
    <property type="protein sequence ID" value="KAG5635032.1"/>
    <property type="molecule type" value="Genomic_DNA"/>
</dbReference>
<gene>
    <name evidence="1" type="ORF">H0H81_012643</name>
</gene>
<organism evidence="1 2">
    <name type="scientific">Sphagnurus paluster</name>
    <dbReference type="NCBI Taxonomy" id="117069"/>
    <lineage>
        <taxon>Eukaryota</taxon>
        <taxon>Fungi</taxon>
        <taxon>Dikarya</taxon>
        <taxon>Basidiomycota</taxon>
        <taxon>Agaricomycotina</taxon>
        <taxon>Agaricomycetes</taxon>
        <taxon>Agaricomycetidae</taxon>
        <taxon>Agaricales</taxon>
        <taxon>Tricholomatineae</taxon>
        <taxon>Lyophyllaceae</taxon>
        <taxon>Sphagnurus</taxon>
    </lineage>
</organism>
<dbReference type="AlphaFoldDB" id="A0A9P7FTU9"/>
<evidence type="ECO:0000313" key="1">
    <source>
        <dbReference type="EMBL" id="KAG5635032.1"/>
    </source>
</evidence>
<proteinExistence type="predicted"/>
<dbReference type="Proteomes" id="UP000717328">
    <property type="component" value="Unassembled WGS sequence"/>
</dbReference>
<comment type="caution">
    <text evidence="1">The sequence shown here is derived from an EMBL/GenBank/DDBJ whole genome shotgun (WGS) entry which is preliminary data.</text>
</comment>